<dbReference type="Proteomes" id="UP000236544">
    <property type="component" value="Unassembled WGS sequence"/>
</dbReference>
<name>A0A0P1KYV6_9SACH</name>
<dbReference type="AlphaFoldDB" id="A0A0P1KYV6"/>
<dbReference type="OrthoDB" id="21221at2759"/>
<evidence type="ECO:0000256" key="1">
    <source>
        <dbReference type="SAM" id="Coils"/>
    </source>
</evidence>
<evidence type="ECO:0000313" key="2">
    <source>
        <dbReference type="EMBL" id="CUS21574.1"/>
    </source>
</evidence>
<feature type="coiled-coil region" evidence="1">
    <location>
        <begin position="277"/>
        <end position="304"/>
    </location>
</feature>
<reference evidence="3" key="1">
    <citation type="submission" date="2015-10" db="EMBL/GenBank/DDBJ databases">
        <authorList>
            <person name="Devillers H."/>
        </authorList>
    </citation>
    <scope>NUCLEOTIDE SEQUENCE [LARGE SCALE GENOMIC DNA]</scope>
</reference>
<evidence type="ECO:0000313" key="3">
    <source>
        <dbReference type="Proteomes" id="UP000236544"/>
    </source>
</evidence>
<accession>A0A0P1KYV6</accession>
<sequence length="308" mass="34344">MQGFQEKGLEASLAGLALSQNTFFIGGDADKRMIGANNRNQESITPYNSALFPPQGNIALVSRHPNSLQQGPAGGSNGNMGGNGGSRENFYWNIEHRDLNAGRENTAGNMTANSIMDSTVNTKESAYNTTVGSNHWQQETVESMQLELQLKETQIESLETEIQSLKRIFNQGLSARQEQDSRVSSASQKSRTVEIPVSLESIFHKMSSAIAAKDKELEETSRRLESIVTAIALNPSNTVTKLGRYDEEALAHKMVVRLETLTKENQDMAKMLGYGRSKEQHIELELMRRENQELKRKLSQIERRALKD</sequence>
<dbReference type="EMBL" id="LN890565">
    <property type="protein sequence ID" value="CUS21574.1"/>
    <property type="molecule type" value="Genomic_DNA"/>
</dbReference>
<organism evidence="2 3">
    <name type="scientific">Lachancea quebecensis</name>
    <dbReference type="NCBI Taxonomy" id="1654605"/>
    <lineage>
        <taxon>Eukaryota</taxon>
        <taxon>Fungi</taxon>
        <taxon>Dikarya</taxon>
        <taxon>Ascomycota</taxon>
        <taxon>Saccharomycotina</taxon>
        <taxon>Saccharomycetes</taxon>
        <taxon>Saccharomycetales</taxon>
        <taxon>Saccharomycetaceae</taxon>
        <taxon>Lachancea</taxon>
    </lineage>
</organism>
<keyword evidence="1" id="KW-0175">Coiled coil</keyword>
<feature type="coiled-coil region" evidence="1">
    <location>
        <begin position="141"/>
        <end position="168"/>
    </location>
</feature>
<proteinExistence type="predicted"/>
<keyword evidence="3" id="KW-1185">Reference proteome</keyword>
<protein>
    <submittedName>
        <fullName evidence="2">LAQU0S03e05666g1_1</fullName>
    </submittedName>
</protein>
<gene>
    <name evidence="2" type="ORF">LAQU0_S03e05666g</name>
</gene>